<dbReference type="Gene3D" id="2.70.98.10">
    <property type="match status" value="1"/>
</dbReference>
<dbReference type="EMBL" id="GGEC01028201">
    <property type="protein sequence ID" value="MBX08685.1"/>
    <property type="molecule type" value="Transcribed_RNA"/>
</dbReference>
<dbReference type="PANTHER" id="PTHR10091">
    <property type="entry name" value="ALDOSE-1-EPIMERASE"/>
    <property type="match status" value="1"/>
</dbReference>
<dbReference type="AlphaFoldDB" id="A0A2P2KSH6"/>
<accession>A0A2P2KSH6</accession>
<proteinExistence type="predicted"/>
<dbReference type="PANTHER" id="PTHR10091:SF49">
    <property type="entry name" value="ALDOSE 1-EPIMERASE"/>
    <property type="match status" value="1"/>
</dbReference>
<sequence length="103" mass="11037">MAGGTQKPEIFELTNGAMQVKITNLGCTITSLSVPDKDGNLADVVLGFDSVEPYQKGAAPYFGCIVGRVANRIRNGKFTLNGVEYSLPINKPPNSLHGQFISH</sequence>
<organism evidence="1">
    <name type="scientific">Rhizophora mucronata</name>
    <name type="common">Asiatic mangrove</name>
    <dbReference type="NCBI Taxonomy" id="61149"/>
    <lineage>
        <taxon>Eukaryota</taxon>
        <taxon>Viridiplantae</taxon>
        <taxon>Streptophyta</taxon>
        <taxon>Embryophyta</taxon>
        <taxon>Tracheophyta</taxon>
        <taxon>Spermatophyta</taxon>
        <taxon>Magnoliopsida</taxon>
        <taxon>eudicotyledons</taxon>
        <taxon>Gunneridae</taxon>
        <taxon>Pentapetalae</taxon>
        <taxon>rosids</taxon>
        <taxon>fabids</taxon>
        <taxon>Malpighiales</taxon>
        <taxon>Rhizophoraceae</taxon>
        <taxon>Rhizophora</taxon>
    </lineage>
</organism>
<dbReference type="SUPFAM" id="SSF74650">
    <property type="entry name" value="Galactose mutarotase-like"/>
    <property type="match status" value="1"/>
</dbReference>
<dbReference type="GO" id="GO:0033499">
    <property type="term" value="P:galactose catabolic process via UDP-galactose, Leloir pathway"/>
    <property type="evidence" value="ECO:0007669"/>
    <property type="project" value="TreeGrafter"/>
</dbReference>
<dbReference type="InterPro" id="IPR011013">
    <property type="entry name" value="Gal_mutarotase_sf_dom"/>
</dbReference>
<dbReference type="GO" id="GO:0006006">
    <property type="term" value="P:glucose metabolic process"/>
    <property type="evidence" value="ECO:0007669"/>
    <property type="project" value="TreeGrafter"/>
</dbReference>
<dbReference type="InterPro" id="IPR008183">
    <property type="entry name" value="Aldose_1/G6P_1-epimerase"/>
</dbReference>
<dbReference type="GO" id="GO:0004034">
    <property type="term" value="F:aldose 1-epimerase activity"/>
    <property type="evidence" value="ECO:0007669"/>
    <property type="project" value="TreeGrafter"/>
</dbReference>
<dbReference type="InterPro" id="IPR014718">
    <property type="entry name" value="GH-type_carb-bd"/>
</dbReference>
<dbReference type="GO" id="GO:0030246">
    <property type="term" value="F:carbohydrate binding"/>
    <property type="evidence" value="ECO:0007669"/>
    <property type="project" value="InterPro"/>
</dbReference>
<protein>
    <submittedName>
        <fullName evidence="1">Uncharacterized protein MANES_14G171800</fullName>
    </submittedName>
</protein>
<dbReference type="Pfam" id="PF01263">
    <property type="entry name" value="Aldose_epim"/>
    <property type="match status" value="1"/>
</dbReference>
<reference evidence="1" key="1">
    <citation type="submission" date="2018-02" db="EMBL/GenBank/DDBJ databases">
        <title>Rhizophora mucronata_Transcriptome.</title>
        <authorList>
            <person name="Meera S.P."/>
            <person name="Sreeshan A."/>
            <person name="Augustine A."/>
        </authorList>
    </citation>
    <scope>NUCLEOTIDE SEQUENCE</scope>
    <source>
        <tissue evidence="1">Leaf</tissue>
    </source>
</reference>
<evidence type="ECO:0000313" key="1">
    <source>
        <dbReference type="EMBL" id="MBX08685.1"/>
    </source>
</evidence>
<name>A0A2P2KSH6_RHIMU</name>